<accession>A0A9P6SPV4</accession>
<dbReference type="PANTHER" id="PTHR13318">
    <property type="entry name" value="PARTNER OF PAIRED, ISOFORM B-RELATED"/>
    <property type="match status" value="1"/>
</dbReference>
<dbReference type="OrthoDB" id="2095648at2759"/>
<dbReference type="SUPFAM" id="SSF81383">
    <property type="entry name" value="F-box domain"/>
    <property type="match status" value="1"/>
</dbReference>
<evidence type="ECO:0000313" key="1">
    <source>
        <dbReference type="EMBL" id="KAF9987060.1"/>
    </source>
</evidence>
<dbReference type="InterPro" id="IPR032675">
    <property type="entry name" value="LRR_dom_sf"/>
</dbReference>
<dbReference type="Proteomes" id="UP000749646">
    <property type="component" value="Unassembled WGS sequence"/>
</dbReference>
<evidence type="ECO:0008006" key="3">
    <source>
        <dbReference type="Google" id="ProtNLM"/>
    </source>
</evidence>
<keyword evidence="2" id="KW-1185">Reference proteome</keyword>
<dbReference type="GO" id="GO:0031146">
    <property type="term" value="P:SCF-dependent proteasomal ubiquitin-dependent protein catabolic process"/>
    <property type="evidence" value="ECO:0007669"/>
    <property type="project" value="TreeGrafter"/>
</dbReference>
<proteinExistence type="predicted"/>
<dbReference type="InterPro" id="IPR036047">
    <property type="entry name" value="F-box-like_dom_sf"/>
</dbReference>
<dbReference type="AlphaFoldDB" id="A0A9P6SPV4"/>
<evidence type="ECO:0000313" key="2">
    <source>
        <dbReference type="Proteomes" id="UP000749646"/>
    </source>
</evidence>
<dbReference type="GO" id="GO:0019005">
    <property type="term" value="C:SCF ubiquitin ligase complex"/>
    <property type="evidence" value="ECO:0007669"/>
    <property type="project" value="TreeGrafter"/>
</dbReference>
<name>A0A9P6SPV4_9FUNG</name>
<organism evidence="1 2">
    <name type="scientific">Modicella reniformis</name>
    <dbReference type="NCBI Taxonomy" id="1440133"/>
    <lineage>
        <taxon>Eukaryota</taxon>
        <taxon>Fungi</taxon>
        <taxon>Fungi incertae sedis</taxon>
        <taxon>Mucoromycota</taxon>
        <taxon>Mortierellomycotina</taxon>
        <taxon>Mortierellomycetes</taxon>
        <taxon>Mortierellales</taxon>
        <taxon>Mortierellaceae</taxon>
        <taxon>Modicella</taxon>
    </lineage>
</organism>
<dbReference type="SUPFAM" id="SSF52047">
    <property type="entry name" value="RNI-like"/>
    <property type="match status" value="1"/>
</dbReference>
<protein>
    <recommendedName>
        <fullName evidence="3">F-box domain-containing protein</fullName>
    </recommendedName>
</protein>
<dbReference type="Gene3D" id="3.80.10.10">
    <property type="entry name" value="Ribonuclease Inhibitor"/>
    <property type="match status" value="2"/>
</dbReference>
<comment type="caution">
    <text evidence="1">The sequence shown here is derived from an EMBL/GenBank/DDBJ whole genome shotgun (WGS) entry which is preliminary data.</text>
</comment>
<dbReference type="EMBL" id="JAAAHW010003195">
    <property type="protein sequence ID" value="KAF9987060.1"/>
    <property type="molecule type" value="Genomic_DNA"/>
</dbReference>
<sequence>MSASTATAQRSRDKLFALPEICKRISRSLDNKTIASCSRVSRAWNTSWLPIIWHTIDAGQQWHDLSFQESLGKHGDLIRILKCVRYDNISLLFNADHILCRNLVTLVLPMTTLANQADHARLLRQNPLLRNLSLCIWDASSRYTILIDAIGDLRFLNRLAFDENKTLQTSTLETILSRCNDSLRELSFKGTYFIKHPFGTGEGFASGLMATSDSGSLSKDEEIEIKETFGILSLYMDNIACMQDLVLNLGSRFPQLNSLSLRESVEVNFGEDFPDRLAKRCPRIKHLDISYTDMDDAGLANLIKAFPGLRTFHAAETRLGDKSLAALVEGCRYLTVLDINTTYNPGGYFVQRLLERCWELRKLDAWDVSVNVGQMMEEARRSRTSDTRTLASVDSSIVQSGYSSQQDPQGRWASGALFQEDMDSPQGYEPGSDGEVLDEDNNMIWIDYSFSSGLGLLARLKDLHTLCLHSTSHAIGVPEIVWMSRNWPNLRRIEGLHEDEDEEVVQWLRDNRPDIEIDGDI</sequence>
<reference evidence="1" key="1">
    <citation type="journal article" date="2020" name="Fungal Divers.">
        <title>Resolving the Mortierellaceae phylogeny through synthesis of multi-gene phylogenetics and phylogenomics.</title>
        <authorList>
            <person name="Vandepol N."/>
            <person name="Liber J."/>
            <person name="Desiro A."/>
            <person name="Na H."/>
            <person name="Kennedy M."/>
            <person name="Barry K."/>
            <person name="Grigoriev I.V."/>
            <person name="Miller A.N."/>
            <person name="O'Donnell K."/>
            <person name="Stajich J.E."/>
            <person name="Bonito G."/>
        </authorList>
    </citation>
    <scope>NUCLEOTIDE SEQUENCE</scope>
    <source>
        <strain evidence="1">MES-2147</strain>
    </source>
</reference>
<gene>
    <name evidence="1" type="ORF">BGZ65_005255</name>
</gene>